<keyword evidence="4" id="KW-1185">Reference proteome</keyword>
<dbReference type="InterPro" id="IPR003582">
    <property type="entry name" value="ShKT_dom"/>
</dbReference>
<dbReference type="Proteomes" id="UP001432027">
    <property type="component" value="Unassembled WGS sequence"/>
</dbReference>
<dbReference type="SMART" id="SM00254">
    <property type="entry name" value="ShKT"/>
    <property type="match status" value="2"/>
</dbReference>
<organism evidence="3 4">
    <name type="scientific">Pristionchus entomophagus</name>
    <dbReference type="NCBI Taxonomy" id="358040"/>
    <lineage>
        <taxon>Eukaryota</taxon>
        <taxon>Metazoa</taxon>
        <taxon>Ecdysozoa</taxon>
        <taxon>Nematoda</taxon>
        <taxon>Chromadorea</taxon>
        <taxon>Rhabditida</taxon>
        <taxon>Rhabditina</taxon>
        <taxon>Diplogasteromorpha</taxon>
        <taxon>Diplogasteroidea</taxon>
        <taxon>Neodiplogasteridae</taxon>
        <taxon>Pristionchus</taxon>
    </lineage>
</organism>
<feature type="non-terminal residue" evidence="3">
    <location>
        <position position="1"/>
    </location>
</feature>
<evidence type="ECO:0000313" key="4">
    <source>
        <dbReference type="Proteomes" id="UP001432027"/>
    </source>
</evidence>
<evidence type="ECO:0000259" key="2">
    <source>
        <dbReference type="PROSITE" id="PS51670"/>
    </source>
</evidence>
<evidence type="ECO:0000256" key="1">
    <source>
        <dbReference type="PROSITE-ProRule" id="PRU01005"/>
    </source>
</evidence>
<accession>A0AAV5TKH3</accession>
<sequence length="160" mass="17074">NFEFQNCRNGQLDDSLNIHYNDHCSAWSKPADSTTRRIMNALLISTVLLGFVSQAAAQCSTSQSTNCVNWVRNGFCNNMAYSLAQRQASCGISCGLCTSSGQPITPGVCTADANANCANWVRNGFCTNSAYTEAVKQAYCCKSCAPATTTTTGTTMTTTT</sequence>
<comment type="caution">
    <text evidence="3">The sequence shown here is derived from an EMBL/GenBank/DDBJ whole genome shotgun (WGS) entry which is preliminary data.</text>
</comment>
<protein>
    <recommendedName>
        <fullName evidence="2">ShKT domain-containing protein</fullName>
    </recommendedName>
</protein>
<dbReference type="Gene3D" id="1.10.10.1940">
    <property type="match status" value="2"/>
</dbReference>
<reference evidence="3" key="1">
    <citation type="submission" date="2023-10" db="EMBL/GenBank/DDBJ databases">
        <title>Genome assembly of Pristionchus species.</title>
        <authorList>
            <person name="Yoshida K."/>
            <person name="Sommer R.J."/>
        </authorList>
    </citation>
    <scope>NUCLEOTIDE SEQUENCE</scope>
    <source>
        <strain evidence="3">RS0144</strain>
    </source>
</reference>
<feature type="domain" description="ShKT" evidence="2">
    <location>
        <begin position="59"/>
        <end position="97"/>
    </location>
</feature>
<gene>
    <name evidence="3" type="ORF">PENTCL1PPCAC_16938</name>
</gene>
<dbReference type="PROSITE" id="PS51670">
    <property type="entry name" value="SHKT"/>
    <property type="match status" value="1"/>
</dbReference>
<comment type="caution">
    <text evidence="1">Lacks conserved residue(s) required for the propagation of feature annotation.</text>
</comment>
<feature type="non-terminal residue" evidence="3">
    <location>
        <position position="160"/>
    </location>
</feature>
<proteinExistence type="predicted"/>
<dbReference type="PANTHER" id="PTHR46707:SF1">
    <property type="entry name" value="COEXPRESSED WITH POLYCYSTINS-RELATED"/>
    <property type="match status" value="1"/>
</dbReference>
<dbReference type="Pfam" id="PF01549">
    <property type="entry name" value="ShK"/>
    <property type="match status" value="2"/>
</dbReference>
<dbReference type="EMBL" id="BTSX01000004">
    <property type="protein sequence ID" value="GMS94763.1"/>
    <property type="molecule type" value="Genomic_DNA"/>
</dbReference>
<name>A0AAV5TKH3_9BILA</name>
<dbReference type="PANTHER" id="PTHR46707">
    <property type="entry name" value="PROTEIN CBG07468"/>
    <property type="match status" value="1"/>
</dbReference>
<evidence type="ECO:0000313" key="3">
    <source>
        <dbReference type="EMBL" id="GMS94763.1"/>
    </source>
</evidence>
<dbReference type="AlphaFoldDB" id="A0AAV5TKH3"/>